<dbReference type="EMBL" id="JBEPLT010000009">
    <property type="protein sequence ID" value="MET3560326.1"/>
    <property type="molecule type" value="Genomic_DNA"/>
</dbReference>
<sequence length="68" mass="8131">MITLLYAVLYEEKVRPIYRVQDHFPIIFSIIAVYNDDKVDSTLIDIIHSIKVKLIKIFFVTFMRRMVP</sequence>
<gene>
    <name evidence="1" type="ORF">ABID39_001020</name>
</gene>
<evidence type="ECO:0000313" key="1">
    <source>
        <dbReference type="EMBL" id="MET3560326.1"/>
    </source>
</evidence>
<name>A0ABV2FP27_9HYPH</name>
<proteinExistence type="predicted"/>
<accession>A0ABV2FP27</accession>
<dbReference type="Proteomes" id="UP001549112">
    <property type="component" value="Unassembled WGS sequence"/>
</dbReference>
<reference evidence="1 2" key="1">
    <citation type="submission" date="2024-06" db="EMBL/GenBank/DDBJ databases">
        <title>Genomic Encyclopedia of Type Strains, Phase IV (KMG-IV): sequencing the most valuable type-strain genomes for metagenomic binning, comparative biology and taxonomic classification.</title>
        <authorList>
            <person name="Goeker M."/>
        </authorList>
    </citation>
    <scope>NUCLEOTIDE SEQUENCE [LARGE SCALE GENOMIC DNA]</scope>
    <source>
        <strain evidence="1 2">DSM 23650</strain>
    </source>
</reference>
<protein>
    <submittedName>
        <fullName evidence="1">Uncharacterized protein</fullName>
    </submittedName>
</protein>
<keyword evidence="2" id="KW-1185">Reference proteome</keyword>
<evidence type="ECO:0000313" key="2">
    <source>
        <dbReference type="Proteomes" id="UP001549112"/>
    </source>
</evidence>
<comment type="caution">
    <text evidence="1">The sequence shown here is derived from an EMBL/GenBank/DDBJ whole genome shotgun (WGS) entry which is preliminary data.</text>
</comment>
<organism evidence="1 2">
    <name type="scientific">Bartonella japonica</name>
    <dbReference type="NCBI Taxonomy" id="357761"/>
    <lineage>
        <taxon>Bacteria</taxon>
        <taxon>Pseudomonadati</taxon>
        <taxon>Pseudomonadota</taxon>
        <taxon>Alphaproteobacteria</taxon>
        <taxon>Hyphomicrobiales</taxon>
        <taxon>Bartonellaceae</taxon>
        <taxon>Bartonella</taxon>
    </lineage>
</organism>